<reference evidence="1 2" key="1">
    <citation type="journal article" date="2019" name="Int. J. Syst. Evol. Microbiol.">
        <title>The Global Catalogue of Microorganisms (GCM) 10K type strain sequencing project: providing services to taxonomists for standard genome sequencing and annotation.</title>
        <authorList>
            <consortium name="The Broad Institute Genomics Platform"/>
            <consortium name="The Broad Institute Genome Sequencing Center for Infectious Disease"/>
            <person name="Wu L."/>
            <person name="Ma J."/>
        </authorList>
    </citation>
    <scope>NUCLEOTIDE SEQUENCE [LARGE SCALE GENOMIC DNA]</scope>
    <source>
        <strain evidence="1 2">JCM 13584</strain>
    </source>
</reference>
<protein>
    <submittedName>
        <fullName evidence="1">DUF559 domain-containing protein</fullName>
    </submittedName>
</protein>
<comment type="caution">
    <text evidence="1">The sequence shown here is derived from an EMBL/GenBank/DDBJ whole genome shotgun (WGS) entry which is preliminary data.</text>
</comment>
<dbReference type="EMBL" id="BAAAMK010000010">
    <property type="protein sequence ID" value="GAA1964630.1"/>
    <property type="molecule type" value="Genomic_DNA"/>
</dbReference>
<dbReference type="Proteomes" id="UP001499954">
    <property type="component" value="Unassembled WGS sequence"/>
</dbReference>
<proteinExistence type="predicted"/>
<gene>
    <name evidence="1" type="ORF">GCM10009717_34310</name>
</gene>
<accession>A0ABN2R7N6</accession>
<organism evidence="1 2">
    <name type="scientific">Agromyces allii</name>
    <dbReference type="NCBI Taxonomy" id="393607"/>
    <lineage>
        <taxon>Bacteria</taxon>
        <taxon>Bacillati</taxon>
        <taxon>Actinomycetota</taxon>
        <taxon>Actinomycetes</taxon>
        <taxon>Micrococcales</taxon>
        <taxon>Microbacteriaceae</taxon>
        <taxon>Agromyces</taxon>
    </lineage>
</organism>
<sequence length="236" mass="25820">MPSNQVFSHVTAAVLLGLPLPLAVECDARVHVTALEGGRAPRRSGVAGYSTTGHPPVRQVRGLRVLAPADAWCSLAGRLQHDDLVAAGDRLVGLPSPLASFDEIDRAIARHGNRAGAANLRRARADLRANSYSRPETLARLALLRAGLPEAEPNGVIELRSGRRTRGDLVFRTYKVLVEYDGEHHRLDLGQWTTDVTRLNDLAADGWLVIRATKRMALADLVTRAERALRDRGWTR</sequence>
<evidence type="ECO:0000313" key="2">
    <source>
        <dbReference type="Proteomes" id="UP001499954"/>
    </source>
</evidence>
<evidence type="ECO:0000313" key="1">
    <source>
        <dbReference type="EMBL" id="GAA1964630.1"/>
    </source>
</evidence>
<name>A0ABN2R7N6_9MICO</name>
<keyword evidence="2" id="KW-1185">Reference proteome</keyword>
<dbReference type="RefSeq" id="WP_157415522.1">
    <property type="nucleotide sequence ID" value="NZ_BAAAMK010000010.1"/>
</dbReference>